<keyword evidence="3" id="KW-1185">Reference proteome</keyword>
<keyword evidence="1" id="KW-0812">Transmembrane</keyword>
<organism evidence="2 3">
    <name type="scientific">Paxillus rubicundulus Ve08.2h10</name>
    <dbReference type="NCBI Taxonomy" id="930991"/>
    <lineage>
        <taxon>Eukaryota</taxon>
        <taxon>Fungi</taxon>
        <taxon>Dikarya</taxon>
        <taxon>Basidiomycota</taxon>
        <taxon>Agaricomycotina</taxon>
        <taxon>Agaricomycetes</taxon>
        <taxon>Agaricomycetidae</taxon>
        <taxon>Boletales</taxon>
        <taxon>Paxilineae</taxon>
        <taxon>Paxillaceae</taxon>
        <taxon>Paxillus</taxon>
    </lineage>
</organism>
<reference evidence="3" key="2">
    <citation type="submission" date="2015-01" db="EMBL/GenBank/DDBJ databases">
        <title>Evolutionary Origins and Diversification of the Mycorrhizal Mutualists.</title>
        <authorList>
            <consortium name="DOE Joint Genome Institute"/>
            <consortium name="Mycorrhizal Genomics Consortium"/>
            <person name="Kohler A."/>
            <person name="Kuo A."/>
            <person name="Nagy L.G."/>
            <person name="Floudas D."/>
            <person name="Copeland A."/>
            <person name="Barry K.W."/>
            <person name="Cichocki N."/>
            <person name="Veneault-Fourrey C."/>
            <person name="LaButti K."/>
            <person name="Lindquist E.A."/>
            <person name="Lipzen A."/>
            <person name="Lundell T."/>
            <person name="Morin E."/>
            <person name="Murat C."/>
            <person name="Riley R."/>
            <person name="Ohm R."/>
            <person name="Sun H."/>
            <person name="Tunlid A."/>
            <person name="Henrissat B."/>
            <person name="Grigoriev I.V."/>
            <person name="Hibbett D.S."/>
            <person name="Martin F."/>
        </authorList>
    </citation>
    <scope>NUCLEOTIDE SEQUENCE [LARGE SCALE GENOMIC DNA]</scope>
    <source>
        <strain evidence="3">Ve08.2h10</strain>
    </source>
</reference>
<evidence type="ECO:0000313" key="3">
    <source>
        <dbReference type="Proteomes" id="UP000054538"/>
    </source>
</evidence>
<sequence length="60" mass="6186">MSALEMAGSSMDSPGIFTLGIVGLRIVCLGMNGPVMSTLGFVGLRYLLLALLASGLLDLE</sequence>
<dbReference type="Proteomes" id="UP000054538">
    <property type="component" value="Unassembled WGS sequence"/>
</dbReference>
<keyword evidence="1" id="KW-1133">Transmembrane helix</keyword>
<dbReference type="AlphaFoldDB" id="A0A0D0C7V2"/>
<gene>
    <name evidence="2" type="ORF">PAXRUDRAFT_22902</name>
</gene>
<name>A0A0D0C7V2_9AGAM</name>
<feature type="transmembrane region" description="Helical" evidence="1">
    <location>
        <begin position="15"/>
        <end position="32"/>
    </location>
</feature>
<dbReference type="InParanoid" id="A0A0D0C7V2"/>
<evidence type="ECO:0000256" key="1">
    <source>
        <dbReference type="SAM" id="Phobius"/>
    </source>
</evidence>
<accession>A0A0D0C7V2</accession>
<evidence type="ECO:0000313" key="2">
    <source>
        <dbReference type="EMBL" id="KIK71743.1"/>
    </source>
</evidence>
<reference evidence="2 3" key="1">
    <citation type="submission" date="2014-04" db="EMBL/GenBank/DDBJ databases">
        <authorList>
            <consortium name="DOE Joint Genome Institute"/>
            <person name="Kuo A."/>
            <person name="Kohler A."/>
            <person name="Jargeat P."/>
            <person name="Nagy L.G."/>
            <person name="Floudas D."/>
            <person name="Copeland A."/>
            <person name="Barry K.W."/>
            <person name="Cichocki N."/>
            <person name="Veneault-Fourrey C."/>
            <person name="LaButti K."/>
            <person name="Lindquist E.A."/>
            <person name="Lipzen A."/>
            <person name="Lundell T."/>
            <person name="Morin E."/>
            <person name="Murat C."/>
            <person name="Sun H."/>
            <person name="Tunlid A."/>
            <person name="Henrissat B."/>
            <person name="Grigoriev I.V."/>
            <person name="Hibbett D.S."/>
            <person name="Martin F."/>
            <person name="Nordberg H.P."/>
            <person name="Cantor M.N."/>
            <person name="Hua S.X."/>
        </authorList>
    </citation>
    <scope>NUCLEOTIDE SEQUENCE [LARGE SCALE GENOMIC DNA]</scope>
    <source>
        <strain evidence="2 3">Ve08.2h10</strain>
    </source>
</reference>
<proteinExistence type="predicted"/>
<keyword evidence="1" id="KW-0472">Membrane</keyword>
<protein>
    <submittedName>
        <fullName evidence="2">Uncharacterized protein</fullName>
    </submittedName>
</protein>
<dbReference type="HOGENOM" id="CLU_2942479_0_0_1"/>
<dbReference type="EMBL" id="KN831731">
    <property type="protein sequence ID" value="KIK71743.1"/>
    <property type="molecule type" value="Genomic_DNA"/>
</dbReference>